<organism evidence="5 6">
    <name type="scientific">Octopus vulgaris</name>
    <name type="common">Common octopus</name>
    <dbReference type="NCBI Taxonomy" id="6645"/>
    <lineage>
        <taxon>Eukaryota</taxon>
        <taxon>Metazoa</taxon>
        <taxon>Spiralia</taxon>
        <taxon>Lophotrochozoa</taxon>
        <taxon>Mollusca</taxon>
        <taxon>Cephalopoda</taxon>
        <taxon>Coleoidea</taxon>
        <taxon>Octopodiformes</taxon>
        <taxon>Octopoda</taxon>
        <taxon>Incirrata</taxon>
        <taxon>Octopodidae</taxon>
        <taxon>Octopus</taxon>
    </lineage>
</organism>
<dbReference type="PANTHER" id="PTHR23234">
    <property type="entry name" value="ZNF44 PROTEIN"/>
    <property type="match status" value="1"/>
</dbReference>
<proteinExistence type="predicted"/>
<keyword evidence="2" id="KW-0677">Repeat</keyword>
<keyword evidence="1" id="KW-0479">Metal-binding</keyword>
<dbReference type="AlphaFoldDB" id="A0AA36C1D8"/>
<dbReference type="SUPFAM" id="SSF57667">
    <property type="entry name" value="beta-beta-alpha zinc fingers"/>
    <property type="match status" value="1"/>
</dbReference>
<accession>A0AA36C1D8</accession>
<sequence>MRSSVIKWEEETKDHGLNELTKHKRTRTGENPYHSDICGKYIHMREKPYRCDICDKSFSANCDLTSNKHIHAGEKPLSL</sequence>
<dbReference type="Gene3D" id="3.30.160.60">
    <property type="entry name" value="Classic Zinc Finger"/>
    <property type="match status" value="2"/>
</dbReference>
<dbReference type="EMBL" id="OX597842">
    <property type="protein sequence ID" value="CAI9743774.1"/>
    <property type="molecule type" value="Genomic_DNA"/>
</dbReference>
<dbReference type="GO" id="GO:0008270">
    <property type="term" value="F:zinc ion binding"/>
    <property type="evidence" value="ECO:0007669"/>
    <property type="project" value="UniProtKB-KW"/>
</dbReference>
<evidence type="ECO:0000256" key="1">
    <source>
        <dbReference type="ARBA" id="ARBA00022723"/>
    </source>
</evidence>
<gene>
    <name evidence="5" type="ORF">OCTVUL_1B002344</name>
</gene>
<evidence type="ECO:0000256" key="2">
    <source>
        <dbReference type="ARBA" id="ARBA00022737"/>
    </source>
</evidence>
<dbReference type="FunFam" id="3.30.160.60:FF:000446">
    <property type="entry name" value="Zinc finger protein"/>
    <property type="match status" value="1"/>
</dbReference>
<dbReference type="Proteomes" id="UP001162480">
    <property type="component" value="Chromosome 29"/>
</dbReference>
<dbReference type="InterPro" id="IPR036236">
    <property type="entry name" value="Znf_C2H2_sf"/>
</dbReference>
<name>A0AA36C1D8_OCTVU</name>
<dbReference type="InterPro" id="IPR050758">
    <property type="entry name" value="Znf_C2H2-type"/>
</dbReference>
<evidence type="ECO:0000313" key="6">
    <source>
        <dbReference type="Proteomes" id="UP001162480"/>
    </source>
</evidence>
<reference evidence="5" key="1">
    <citation type="submission" date="2023-08" db="EMBL/GenBank/DDBJ databases">
        <authorList>
            <person name="Alioto T."/>
            <person name="Alioto T."/>
            <person name="Gomez Garrido J."/>
        </authorList>
    </citation>
    <scope>NUCLEOTIDE SEQUENCE</scope>
</reference>
<keyword evidence="4" id="KW-0862">Zinc</keyword>
<evidence type="ECO:0000256" key="4">
    <source>
        <dbReference type="ARBA" id="ARBA00022833"/>
    </source>
</evidence>
<keyword evidence="6" id="KW-1185">Reference proteome</keyword>
<dbReference type="PANTHER" id="PTHR23234:SF10">
    <property type="entry name" value="RIKEN CDNA 6720489N17 GENE-RELATED"/>
    <property type="match status" value="1"/>
</dbReference>
<evidence type="ECO:0000256" key="3">
    <source>
        <dbReference type="ARBA" id="ARBA00022771"/>
    </source>
</evidence>
<evidence type="ECO:0000313" key="5">
    <source>
        <dbReference type="EMBL" id="CAI9743774.1"/>
    </source>
</evidence>
<keyword evidence="3" id="KW-0863">Zinc-finger</keyword>
<protein>
    <submittedName>
        <fullName evidence="5">---NA</fullName>
    </submittedName>
</protein>